<reference evidence="1" key="1">
    <citation type="journal article" date="2020" name="mSystems">
        <title>Genome- and Community-Level Interaction Insights into Carbon Utilization and Element Cycling Functions of Hydrothermarchaeota in Hydrothermal Sediment.</title>
        <authorList>
            <person name="Zhou Z."/>
            <person name="Liu Y."/>
            <person name="Xu W."/>
            <person name="Pan J."/>
            <person name="Luo Z.H."/>
            <person name="Li M."/>
        </authorList>
    </citation>
    <scope>NUCLEOTIDE SEQUENCE [LARGE SCALE GENOMIC DNA]</scope>
    <source>
        <strain evidence="1">HyVt-233</strain>
    </source>
</reference>
<dbReference type="EMBL" id="DRBS01000241">
    <property type="protein sequence ID" value="HDD44448.1"/>
    <property type="molecule type" value="Genomic_DNA"/>
</dbReference>
<dbReference type="Proteomes" id="UP000886289">
    <property type="component" value="Unassembled WGS sequence"/>
</dbReference>
<name>A0A7C0Y5M2_DESA2</name>
<sequence>MVVIEILNKRCVKIDDKIVCSRVFEKYVDTITKAVTSDRRTFKENYFIWKDTVKNCTNILKEVWKPIEPPILDLDSYLKYIRKEYGGWRKVRRETAIDRLNRLGIKYVMKEKTPMMPQELWEARKE</sequence>
<proteinExistence type="predicted"/>
<gene>
    <name evidence="1" type="ORF">ENG63_06280</name>
</gene>
<evidence type="ECO:0000313" key="1">
    <source>
        <dbReference type="EMBL" id="HDD44448.1"/>
    </source>
</evidence>
<organism evidence="1">
    <name type="scientific">Desulfofervidus auxilii</name>
    <dbReference type="NCBI Taxonomy" id="1621989"/>
    <lineage>
        <taxon>Bacteria</taxon>
        <taxon>Pseudomonadati</taxon>
        <taxon>Thermodesulfobacteriota</taxon>
        <taxon>Candidatus Desulfofervidia</taxon>
        <taxon>Candidatus Desulfofervidales</taxon>
        <taxon>Candidatus Desulfofervidaceae</taxon>
        <taxon>Candidatus Desulfofervidus</taxon>
    </lineage>
</organism>
<dbReference type="AlphaFoldDB" id="A0A7C0Y5M2"/>
<comment type="caution">
    <text evidence="1">The sequence shown here is derived from an EMBL/GenBank/DDBJ whole genome shotgun (WGS) entry which is preliminary data.</text>
</comment>
<accession>A0A7C0Y5M2</accession>
<protein>
    <submittedName>
        <fullName evidence="1">Uncharacterized protein</fullName>
    </submittedName>
</protein>